<evidence type="ECO:0000256" key="6">
    <source>
        <dbReference type="ARBA" id="ARBA00023065"/>
    </source>
</evidence>
<dbReference type="PANTHER" id="PTHR33650:SF2">
    <property type="entry name" value="CHLOROPLAST ENVELOPE MEMBRANE PROTEIN"/>
    <property type="match status" value="1"/>
</dbReference>
<comment type="subcellular location">
    <subcellularLocation>
        <location evidence="8">Cell inner membrane</location>
        <topology evidence="8">Multi-pass membrane protein</topology>
    </subcellularLocation>
    <subcellularLocation>
        <location evidence="1">Membrane</location>
        <topology evidence="1">Multi-pass membrane protein</topology>
    </subcellularLocation>
</comment>
<sequence>MAIPSLLQKAQQWFFKTPERALDQAYEAAKMIEAIENEHFNGNPIAAAYGNYGKSSMAYFQGELKKYLNLIELRMTEFRASSAVVRVSDPKIMEIQVGDRDEPNLTLNVIDKPAIFFRKLQFVDEVRSRYSRAESSPQPTVVMVPENATARPRPAKSAAALPAQSQNGSTNGAIAPLSQPSVKATPANQNGQTKSAGLSGSANVLPRSILRTVDRIRQDLDPNAEEEVVKEFRSSRGRTTTAIKFLLLLIIVPLLTQQFAKNYVVGPIVDYTRAQQEAGIFLNLEMEEEALHELQQYEERLRFEVLIGKVEPIREAEIEERVVEKATEIEEAYRRRSADSVKNVFSDMLAVGAFVLLLVNQKSGILTLKSFMDEIVYGLSDSAKAFIIILFTDMFVGFHSPHGWEVLLEGLSRHLGFPANREFIFLFIATFPVILDTVFKYWIFRYLNRISPSAVATYKNMNE</sequence>
<feature type="compositionally biased region" description="Polar residues" evidence="9">
    <location>
        <begin position="163"/>
        <end position="200"/>
    </location>
</feature>
<reference evidence="10" key="1">
    <citation type="submission" date="2014-11" db="EMBL/GenBank/DDBJ databases">
        <authorList>
            <person name="Malar M.C."/>
            <person name="Sen D."/>
            <person name="Tripathy S."/>
        </authorList>
    </citation>
    <scope>NUCLEOTIDE SEQUENCE</scope>
    <source>
        <strain evidence="10">BDU141951</strain>
    </source>
</reference>
<protein>
    <recommendedName>
        <fullName evidence="8">Proton extrusion protein PxcA</fullName>
    </recommendedName>
</protein>
<organism evidence="10">
    <name type="scientific">Lyngbya confervoides BDU141951</name>
    <dbReference type="NCBI Taxonomy" id="1574623"/>
    <lineage>
        <taxon>Bacteria</taxon>
        <taxon>Bacillati</taxon>
        <taxon>Cyanobacteriota</taxon>
        <taxon>Cyanophyceae</taxon>
        <taxon>Oscillatoriophycideae</taxon>
        <taxon>Oscillatoriales</taxon>
        <taxon>Microcoleaceae</taxon>
        <taxon>Lyngbya</taxon>
    </lineage>
</organism>
<keyword evidence="4 8" id="KW-0375">Hydrogen ion transport</keyword>
<dbReference type="EMBL" id="JTHE02000003">
    <property type="protein sequence ID" value="NEV70008.1"/>
    <property type="molecule type" value="Genomic_DNA"/>
</dbReference>
<dbReference type="PANTHER" id="PTHR33650">
    <property type="entry name" value="CHLOROPLAST ENVELOPE MEMBRANE PROTEIN-RELATED"/>
    <property type="match status" value="1"/>
</dbReference>
<dbReference type="Pfam" id="PF03040">
    <property type="entry name" value="CemA"/>
    <property type="match status" value="1"/>
</dbReference>
<evidence type="ECO:0000256" key="8">
    <source>
        <dbReference type="HAMAP-Rule" id="MF_01308"/>
    </source>
</evidence>
<reference evidence="10" key="2">
    <citation type="journal article" date="2015" name="Genome Announc.">
        <title>Draft Genome Sequence of Filamentous Marine Cyanobacterium Lyngbya confervoides Strain BDU141951.</title>
        <authorList>
            <person name="Chandrababunaidu M.M."/>
            <person name="Sen D."/>
            <person name="Tripathy S."/>
        </authorList>
    </citation>
    <scope>NUCLEOTIDE SEQUENCE</scope>
    <source>
        <strain evidence="10">BDU141951</strain>
    </source>
</reference>
<feature type="transmembrane region" description="Helical" evidence="8">
    <location>
        <begin position="423"/>
        <end position="443"/>
    </location>
</feature>
<evidence type="ECO:0000256" key="5">
    <source>
        <dbReference type="ARBA" id="ARBA00022989"/>
    </source>
</evidence>
<keyword evidence="8" id="KW-0997">Cell inner membrane</keyword>
<name>A0A0C1UUD9_9CYAN</name>
<proteinExistence type="inferred from homology"/>
<dbReference type="HAMAP" id="MF_01308">
    <property type="entry name" value="CemA_PxcA"/>
    <property type="match status" value="1"/>
</dbReference>
<comment type="caution">
    <text evidence="10">The sequence shown here is derived from an EMBL/GenBank/DDBJ whole genome shotgun (WGS) entry which is preliminary data.</text>
</comment>
<comment type="similarity">
    <text evidence="8">Belongs to the CemA family.</text>
</comment>
<keyword evidence="5 8" id="KW-1133">Transmembrane helix</keyword>
<dbReference type="AlphaFoldDB" id="A0A0C1UUD9"/>
<evidence type="ECO:0000256" key="2">
    <source>
        <dbReference type="ARBA" id="ARBA00022448"/>
    </source>
</evidence>
<dbReference type="GO" id="GO:0005886">
    <property type="term" value="C:plasma membrane"/>
    <property type="evidence" value="ECO:0007669"/>
    <property type="project" value="UniProtKB-SubCell"/>
</dbReference>
<gene>
    <name evidence="8 10" type="primary">pxcA</name>
    <name evidence="10" type="ORF">QQ91_023220</name>
</gene>
<evidence type="ECO:0000256" key="9">
    <source>
        <dbReference type="SAM" id="MobiDB-lite"/>
    </source>
</evidence>
<keyword evidence="3 8" id="KW-0812">Transmembrane</keyword>
<keyword evidence="7 8" id="KW-0472">Membrane</keyword>
<accession>A0A0C1UUD9</accession>
<evidence type="ECO:0000256" key="7">
    <source>
        <dbReference type="ARBA" id="ARBA00023136"/>
    </source>
</evidence>
<comment type="function">
    <text evidence="8">Required for H(+) efflux immediately after light irradiation to form a rapid H(+) concentration gradient across the thylakoid membranes. Together with PxcL, contributes to transient H(+) uptake following dark to light transition.</text>
</comment>
<evidence type="ECO:0000256" key="4">
    <source>
        <dbReference type="ARBA" id="ARBA00022781"/>
    </source>
</evidence>
<feature type="region of interest" description="Disordered" evidence="9">
    <location>
        <begin position="149"/>
        <end position="200"/>
    </location>
</feature>
<keyword evidence="8" id="KW-1003">Cell membrane</keyword>
<dbReference type="InterPro" id="IPR004282">
    <property type="entry name" value="CemA"/>
</dbReference>
<evidence type="ECO:0000313" key="10">
    <source>
        <dbReference type="EMBL" id="NEV70008.1"/>
    </source>
</evidence>
<dbReference type="NCBIfam" id="NF002703">
    <property type="entry name" value="PRK02507.1-1"/>
    <property type="match status" value="1"/>
</dbReference>
<evidence type="ECO:0000256" key="3">
    <source>
        <dbReference type="ARBA" id="ARBA00022692"/>
    </source>
</evidence>
<evidence type="ECO:0000256" key="1">
    <source>
        <dbReference type="ARBA" id="ARBA00004141"/>
    </source>
</evidence>
<keyword evidence="2 8" id="KW-0813">Transport</keyword>
<dbReference type="GO" id="GO:0015078">
    <property type="term" value="F:proton transmembrane transporter activity"/>
    <property type="evidence" value="ECO:0007669"/>
    <property type="project" value="UniProtKB-UniRule"/>
</dbReference>
<keyword evidence="6 8" id="KW-0406">Ion transport</keyword>
<comment type="caution">
    <text evidence="8">Lacks conserved residue(s) required for the propagation of feature annotation.</text>
</comment>
<reference evidence="10" key="3">
    <citation type="submission" date="2020-02" db="EMBL/GenBank/DDBJ databases">
        <authorList>
            <person name="Sarangi A.N."/>
            <person name="Ghosh S."/>
            <person name="Mukherjee M."/>
            <person name="Tripathy S."/>
        </authorList>
    </citation>
    <scope>NUCLEOTIDE SEQUENCE</scope>
    <source>
        <strain evidence="10">BDU141951</strain>
    </source>
</reference>